<accession>M0G4F5</accession>
<dbReference type="AlphaFoldDB" id="M0G4F5"/>
<sequence>MSEDVGHLLNQIAHNEIVLPEFQREFTWDRDQSKLLVDSLMEGYPTGSLLLWATDNPPALKNSPSIPSGNRVSVLLDGQQRLTVLYLLIKDDLPPYYSSIDNDPRNLHYNLDTQELKYYKKAEMQGNPRWVKVTDCFISGGVNVGEIVEEVSGDSGPSFELFQEYQANLTALQEIRNDEFPIMHVDDESSLREALTVFDRVNSQGTALSDADIALAHMVSAWPETRRNFKNKLSRLDQIGFSFDLTFLVRSMNAVINQSAEFEHLHDLSREQLQSGWNDLSQIIDYVLNVLRDHAYIYSTKDLNTPYVLIPIIGYLSMQDGEFRSANERNRMLYWMYAALLQRRHTRGLDASLLQDLNVLKGDEPIAALITTLKEEEGDPHVSPENLDMRGIRHPLYNMMQIVIRANEGVDWRNGIDLSQPVGDDYSIQSHHIFPRAQLSQAGYDTGSNHYDKKRVNEIANRVPLTKSGNLGIFDSPPSEYLPTVSTEYPNALEPAFVPVDERLWEMENYEDFLGERRRLIANGINSFLDSLVEPEMLAR</sequence>
<dbReference type="PATRIC" id="fig|1227461.3.peg.2637"/>
<dbReference type="InterPro" id="IPR004919">
    <property type="entry name" value="GmrSD_N"/>
</dbReference>
<evidence type="ECO:0000313" key="3">
    <source>
        <dbReference type="Proteomes" id="UP000011559"/>
    </source>
</evidence>
<feature type="domain" description="GmrSD restriction endonucleases N-terminal" evidence="1">
    <location>
        <begin position="6"/>
        <end position="217"/>
    </location>
</feature>
<gene>
    <name evidence="2" type="ORF">C457_13474</name>
</gene>
<dbReference type="PANTHER" id="PTHR37292:SF2">
    <property type="entry name" value="DUF262 DOMAIN-CONTAINING PROTEIN"/>
    <property type="match status" value="1"/>
</dbReference>
<proteinExistence type="predicted"/>
<evidence type="ECO:0000313" key="2">
    <source>
        <dbReference type="EMBL" id="ELZ67050.1"/>
    </source>
</evidence>
<protein>
    <recommendedName>
        <fullName evidence="1">GmrSD restriction endonucleases N-terminal domain-containing protein</fullName>
    </recommendedName>
</protein>
<comment type="caution">
    <text evidence="2">The sequence shown here is derived from an EMBL/GenBank/DDBJ whole genome shotgun (WGS) entry which is preliminary data.</text>
</comment>
<organism evidence="2 3">
    <name type="scientific">Haloferax prahovense (strain DSM 18310 / JCM 13924 / TL6)</name>
    <dbReference type="NCBI Taxonomy" id="1227461"/>
    <lineage>
        <taxon>Archaea</taxon>
        <taxon>Methanobacteriati</taxon>
        <taxon>Methanobacteriota</taxon>
        <taxon>Stenosarchaea group</taxon>
        <taxon>Halobacteria</taxon>
        <taxon>Halobacteriales</taxon>
        <taxon>Haloferacaceae</taxon>
        <taxon>Haloferax</taxon>
    </lineage>
</organism>
<dbReference type="RefSeq" id="WP_008095320.1">
    <property type="nucleotide sequence ID" value="NZ_AOLG01000047.1"/>
</dbReference>
<reference evidence="2 3" key="1">
    <citation type="journal article" date="2014" name="PLoS Genet.">
        <title>Phylogenetically driven sequencing of extremely halophilic archaea reveals strategies for static and dynamic osmo-response.</title>
        <authorList>
            <person name="Becker E.A."/>
            <person name="Seitzer P.M."/>
            <person name="Tritt A."/>
            <person name="Larsen D."/>
            <person name="Krusor M."/>
            <person name="Yao A.I."/>
            <person name="Wu D."/>
            <person name="Madern D."/>
            <person name="Eisen J.A."/>
            <person name="Darling A.E."/>
            <person name="Facciotti M.T."/>
        </authorList>
    </citation>
    <scope>NUCLEOTIDE SEQUENCE [LARGE SCALE GENOMIC DNA]</scope>
    <source>
        <strain evidence="3">DSM 18310 / JCM 13924 / TL6</strain>
    </source>
</reference>
<dbReference type="Pfam" id="PF03235">
    <property type="entry name" value="GmrSD_N"/>
    <property type="match status" value="1"/>
</dbReference>
<evidence type="ECO:0000259" key="1">
    <source>
        <dbReference type="Pfam" id="PF03235"/>
    </source>
</evidence>
<dbReference type="PANTHER" id="PTHR37292">
    <property type="entry name" value="VNG6097C"/>
    <property type="match status" value="1"/>
</dbReference>
<keyword evidence="3" id="KW-1185">Reference proteome</keyword>
<dbReference type="EMBL" id="AOLG01000047">
    <property type="protein sequence ID" value="ELZ67050.1"/>
    <property type="molecule type" value="Genomic_DNA"/>
</dbReference>
<dbReference type="Proteomes" id="UP000011559">
    <property type="component" value="Unassembled WGS sequence"/>
</dbReference>
<dbReference type="OrthoDB" id="240912at2157"/>
<name>M0G4F5_HALPT</name>